<dbReference type="SUPFAM" id="SSF82185">
    <property type="entry name" value="Histone H3 K4-specific methyltransferase SET7/9 N-terminal domain"/>
    <property type="match status" value="2"/>
</dbReference>
<evidence type="ECO:0000256" key="1">
    <source>
        <dbReference type="ARBA" id="ARBA00022737"/>
    </source>
</evidence>
<organism evidence="2 3">
    <name type="scientific">Fistulifera solaris</name>
    <name type="common">Oleaginous diatom</name>
    <dbReference type="NCBI Taxonomy" id="1519565"/>
    <lineage>
        <taxon>Eukaryota</taxon>
        <taxon>Sar</taxon>
        <taxon>Stramenopiles</taxon>
        <taxon>Ochrophyta</taxon>
        <taxon>Bacillariophyta</taxon>
        <taxon>Bacillariophyceae</taxon>
        <taxon>Bacillariophycidae</taxon>
        <taxon>Naviculales</taxon>
        <taxon>Naviculaceae</taxon>
        <taxon>Fistulifera</taxon>
    </lineage>
</organism>
<keyword evidence="3" id="KW-1185">Reference proteome</keyword>
<gene>
    <name evidence="2" type="ORF">FisN_19Hh191</name>
</gene>
<dbReference type="PANTHER" id="PTHR43215:SF14">
    <property type="entry name" value="RADIAL SPOKE HEAD 1 HOMOLOG"/>
    <property type="match status" value="1"/>
</dbReference>
<dbReference type="EMBL" id="BDSP01000137">
    <property type="protein sequence ID" value="GAX19611.1"/>
    <property type="molecule type" value="Genomic_DNA"/>
</dbReference>
<protein>
    <recommendedName>
        <fullName evidence="4">MORN repeat protein</fullName>
    </recommendedName>
</protein>
<name>A0A1Z5K0T3_FISSO</name>
<dbReference type="PANTHER" id="PTHR43215">
    <property type="entry name" value="RADIAL SPOKE HEAD 1 HOMOLOG"/>
    <property type="match status" value="1"/>
</dbReference>
<dbReference type="AlphaFoldDB" id="A0A1Z5K0T3"/>
<dbReference type="InterPro" id="IPR003409">
    <property type="entry name" value="MORN"/>
</dbReference>
<dbReference type="Proteomes" id="UP000198406">
    <property type="component" value="Unassembled WGS sequence"/>
</dbReference>
<dbReference type="OrthoDB" id="270720at2759"/>
<keyword evidence="1" id="KW-0677">Repeat</keyword>
<comment type="caution">
    <text evidence="2">The sequence shown here is derived from an EMBL/GenBank/DDBJ whole genome shotgun (WGS) entry which is preliminary data.</text>
</comment>
<dbReference type="Gene3D" id="2.20.110.10">
    <property type="entry name" value="Histone H3 K4-specific methyltransferase SET7/9 N-terminal domain"/>
    <property type="match status" value="3"/>
</dbReference>
<dbReference type="Pfam" id="PF02493">
    <property type="entry name" value="MORN"/>
    <property type="match status" value="6"/>
</dbReference>
<sequence>MNKEIQKARVTKGQCASCGQQLYRWKPEEHLAVIGILTGKVTSDANGRKIRKVPLTIPNLVEKGKCLKCAGSMSVVADAQLKKDVDVEPVSKAPIEVSGGITYDGPFNAKGERHGFGKMTWANGDVYEGNIKNNLRNGKGTMVFAAHPGDKSTGKYDGYWKSDMMHGKGSRKYTNGDKYEGEFFLGKRQGEGRFTYANGDVFWGCFEDNDIHGFGRYYYASGQRYEGDFFHGKRCGVGKLQGKDGRIEIFQYVGNERVGTGIRWSNDRSTAWLISANSNESTSGRTEEQISTLDAAKRVHDIEQAVERAKLEKSNA</sequence>
<accession>A0A1Z5K0T3</accession>
<evidence type="ECO:0000313" key="3">
    <source>
        <dbReference type="Proteomes" id="UP000198406"/>
    </source>
</evidence>
<evidence type="ECO:0008006" key="4">
    <source>
        <dbReference type="Google" id="ProtNLM"/>
    </source>
</evidence>
<dbReference type="InParanoid" id="A0A1Z5K0T3"/>
<evidence type="ECO:0000313" key="2">
    <source>
        <dbReference type="EMBL" id="GAX19611.1"/>
    </source>
</evidence>
<dbReference type="SMART" id="SM00698">
    <property type="entry name" value="MORN"/>
    <property type="match status" value="6"/>
</dbReference>
<proteinExistence type="predicted"/>
<reference evidence="2 3" key="1">
    <citation type="journal article" date="2015" name="Plant Cell">
        <title>Oil accumulation by the oleaginous diatom Fistulifera solaris as revealed by the genome and transcriptome.</title>
        <authorList>
            <person name="Tanaka T."/>
            <person name="Maeda Y."/>
            <person name="Veluchamy A."/>
            <person name="Tanaka M."/>
            <person name="Abida H."/>
            <person name="Marechal E."/>
            <person name="Bowler C."/>
            <person name="Muto M."/>
            <person name="Sunaga Y."/>
            <person name="Tanaka M."/>
            <person name="Yoshino T."/>
            <person name="Taniguchi T."/>
            <person name="Fukuda Y."/>
            <person name="Nemoto M."/>
            <person name="Matsumoto M."/>
            <person name="Wong P.S."/>
            <person name="Aburatani S."/>
            <person name="Fujibuchi W."/>
        </authorList>
    </citation>
    <scope>NUCLEOTIDE SEQUENCE [LARGE SCALE GENOMIC DNA]</scope>
    <source>
        <strain evidence="2 3">JPCC DA0580</strain>
    </source>
</reference>